<dbReference type="InterPro" id="IPR011335">
    <property type="entry name" value="Restrct_endonuc-II-like"/>
</dbReference>
<reference evidence="2 3" key="1">
    <citation type="journal article" date="2023" name="Genome Announc.">
        <title>Pan-Genome Analyses of the Genus Cohnella and Proposal of the Novel Species Cohnella silvisoli sp. nov., Isolated from Forest Soil.</title>
        <authorList>
            <person name="Wang C."/>
            <person name="Mao L."/>
            <person name="Bao G."/>
            <person name="Zhu H."/>
        </authorList>
    </citation>
    <scope>NUCLEOTIDE SEQUENCE [LARGE SCALE GENOMIC DNA]</scope>
    <source>
        <strain evidence="2 3">NL03-T5-1</strain>
    </source>
</reference>
<dbReference type="PANTHER" id="PTHR34107">
    <property type="entry name" value="SLL0198 PROTEIN-RELATED"/>
    <property type="match status" value="1"/>
</dbReference>
<proteinExistence type="predicted"/>
<sequence>MGHKSCKSDYIIYSAPLDVILNGTNVVQPDILMIHRSRQHIVTARGIEGPPDLVVEIISPGSRKRDKVKKMTVYEKHGVPEYWIIDSETRMLEQYLQNDRERYELCDLFEGDDRVTSNKLPCVAFVISAIFSEIIH</sequence>
<feature type="domain" description="Putative restriction endonuclease" evidence="1">
    <location>
        <begin position="10"/>
        <end position="119"/>
    </location>
</feature>
<dbReference type="Pfam" id="PF05685">
    <property type="entry name" value="Uma2"/>
    <property type="match status" value="1"/>
</dbReference>
<dbReference type="RefSeq" id="WP_232183108.1">
    <property type="nucleotide sequence ID" value="NZ_JAIOAP010000001.1"/>
</dbReference>
<dbReference type="EMBL" id="JASKHM010000001">
    <property type="protein sequence ID" value="MEQ4480883.1"/>
    <property type="molecule type" value="Genomic_DNA"/>
</dbReference>
<dbReference type="GO" id="GO:0004519">
    <property type="term" value="F:endonuclease activity"/>
    <property type="evidence" value="ECO:0007669"/>
    <property type="project" value="UniProtKB-KW"/>
</dbReference>
<dbReference type="Gene3D" id="3.90.1570.10">
    <property type="entry name" value="tt1808, chain A"/>
    <property type="match status" value="1"/>
</dbReference>
<keyword evidence="3" id="KW-1185">Reference proteome</keyword>
<keyword evidence="2" id="KW-0540">Nuclease</keyword>
<name>A0ABV1KL98_9BACL</name>
<dbReference type="CDD" id="cd06260">
    <property type="entry name" value="DUF820-like"/>
    <property type="match status" value="1"/>
</dbReference>
<evidence type="ECO:0000313" key="3">
    <source>
        <dbReference type="Proteomes" id="UP001493487"/>
    </source>
</evidence>
<organism evidence="2 3">
    <name type="scientific">Cohnella silvisoli</name>
    <dbReference type="NCBI Taxonomy" id="2873699"/>
    <lineage>
        <taxon>Bacteria</taxon>
        <taxon>Bacillati</taxon>
        <taxon>Bacillota</taxon>
        <taxon>Bacilli</taxon>
        <taxon>Bacillales</taxon>
        <taxon>Paenibacillaceae</taxon>
        <taxon>Cohnella</taxon>
    </lineage>
</organism>
<dbReference type="SUPFAM" id="SSF52980">
    <property type="entry name" value="Restriction endonuclease-like"/>
    <property type="match status" value="1"/>
</dbReference>
<gene>
    <name evidence="2" type="ORF">QJS35_00600</name>
</gene>
<evidence type="ECO:0000313" key="2">
    <source>
        <dbReference type="EMBL" id="MEQ4480883.1"/>
    </source>
</evidence>
<evidence type="ECO:0000259" key="1">
    <source>
        <dbReference type="Pfam" id="PF05685"/>
    </source>
</evidence>
<accession>A0ABV1KL98</accession>
<keyword evidence="2" id="KW-0255">Endonuclease</keyword>
<protein>
    <submittedName>
        <fullName evidence="2">Uma2 family endonuclease</fullName>
    </submittedName>
</protein>
<keyword evidence="2" id="KW-0378">Hydrolase</keyword>
<dbReference type="InterPro" id="IPR008538">
    <property type="entry name" value="Uma2"/>
</dbReference>
<dbReference type="PANTHER" id="PTHR34107:SF4">
    <property type="entry name" value="SLL1222 PROTEIN"/>
    <property type="match status" value="1"/>
</dbReference>
<dbReference type="InterPro" id="IPR012296">
    <property type="entry name" value="Nuclease_put_TT1808"/>
</dbReference>
<comment type="caution">
    <text evidence="2">The sequence shown here is derived from an EMBL/GenBank/DDBJ whole genome shotgun (WGS) entry which is preliminary data.</text>
</comment>
<dbReference type="Proteomes" id="UP001493487">
    <property type="component" value="Unassembled WGS sequence"/>
</dbReference>